<sequence>MLNTFVQHVQRLLALQLGGRPLPDASCQTLYRVRYHFAIAGKNEPLMRILVVENQIFGTVHQIERGRQQRSGTVQYGLLIVHADLTYHCRHATKLWRQRVLTQIVHRLQQRCRIGHLFGRLDKVSLGNYVVGATGGDLAGVAERGSVVRYLGGRLYQLLLLVSANRLASQDLEARASVLVSHKFVEHVKILRFTTVGNASDRLAKESRVLDYVVQTVVVGDKAGGAHGLGDHFGQHVHGGDYISYCVITLFLCDIITVLCDIITVLCDIITVLCDIITVLCDIITVLCDIITVLCANVNYCVDALCDLFD</sequence>
<gene>
    <name evidence="1" type="ORF">BpHYR1_021364</name>
</gene>
<reference evidence="1 2" key="1">
    <citation type="journal article" date="2018" name="Sci. Rep.">
        <title>Genomic signatures of local adaptation to the degree of environmental predictability in rotifers.</title>
        <authorList>
            <person name="Franch-Gras L."/>
            <person name="Hahn C."/>
            <person name="Garcia-Roger E.M."/>
            <person name="Carmona M.J."/>
            <person name="Serra M."/>
            <person name="Gomez A."/>
        </authorList>
    </citation>
    <scope>NUCLEOTIDE SEQUENCE [LARGE SCALE GENOMIC DNA]</scope>
    <source>
        <strain evidence="1">HYR1</strain>
    </source>
</reference>
<dbReference type="Proteomes" id="UP000276133">
    <property type="component" value="Unassembled WGS sequence"/>
</dbReference>
<organism evidence="1 2">
    <name type="scientific">Brachionus plicatilis</name>
    <name type="common">Marine rotifer</name>
    <name type="synonym">Brachionus muelleri</name>
    <dbReference type="NCBI Taxonomy" id="10195"/>
    <lineage>
        <taxon>Eukaryota</taxon>
        <taxon>Metazoa</taxon>
        <taxon>Spiralia</taxon>
        <taxon>Gnathifera</taxon>
        <taxon>Rotifera</taxon>
        <taxon>Eurotatoria</taxon>
        <taxon>Monogononta</taxon>
        <taxon>Pseudotrocha</taxon>
        <taxon>Ploima</taxon>
        <taxon>Brachionidae</taxon>
        <taxon>Brachionus</taxon>
    </lineage>
</organism>
<protein>
    <submittedName>
        <fullName evidence="1">Glutamine synthetase family</fullName>
    </submittedName>
</protein>
<dbReference type="EMBL" id="REGN01007073">
    <property type="protein sequence ID" value="RNA07355.1"/>
    <property type="molecule type" value="Genomic_DNA"/>
</dbReference>
<accession>A0A3M7Q8R6</accession>
<name>A0A3M7Q8R6_BRAPC</name>
<proteinExistence type="predicted"/>
<evidence type="ECO:0000313" key="2">
    <source>
        <dbReference type="Proteomes" id="UP000276133"/>
    </source>
</evidence>
<comment type="caution">
    <text evidence="1">The sequence shown here is derived from an EMBL/GenBank/DDBJ whole genome shotgun (WGS) entry which is preliminary data.</text>
</comment>
<evidence type="ECO:0000313" key="1">
    <source>
        <dbReference type="EMBL" id="RNA07355.1"/>
    </source>
</evidence>
<keyword evidence="2" id="KW-1185">Reference proteome</keyword>
<dbReference type="AlphaFoldDB" id="A0A3M7Q8R6"/>